<reference evidence="1 2" key="1">
    <citation type="journal article" date="2021" name="Plant Biotechnol. J.">
        <title>Multi-omics assisted identification of the key and species-specific regulatory components of drought-tolerant mechanisms in Gossypium stocksii.</title>
        <authorList>
            <person name="Yu D."/>
            <person name="Ke L."/>
            <person name="Zhang D."/>
            <person name="Wu Y."/>
            <person name="Sun Y."/>
            <person name="Mei J."/>
            <person name="Sun J."/>
            <person name="Sun Y."/>
        </authorList>
    </citation>
    <scope>NUCLEOTIDE SEQUENCE [LARGE SCALE GENOMIC DNA]</scope>
    <source>
        <strain evidence="2">cv. E1</strain>
        <tissue evidence="1">Leaf</tissue>
    </source>
</reference>
<evidence type="ECO:0000313" key="1">
    <source>
        <dbReference type="EMBL" id="KAH1063808.1"/>
    </source>
</evidence>
<keyword evidence="2" id="KW-1185">Reference proteome</keyword>
<protein>
    <submittedName>
        <fullName evidence="1">Uncharacterized protein</fullName>
    </submittedName>
</protein>
<dbReference type="AlphaFoldDB" id="A0A9D3UWZ9"/>
<dbReference type="Proteomes" id="UP000828251">
    <property type="component" value="Unassembled WGS sequence"/>
</dbReference>
<dbReference type="OrthoDB" id="10540175at2759"/>
<comment type="caution">
    <text evidence="1">The sequence shown here is derived from an EMBL/GenBank/DDBJ whole genome shotgun (WGS) entry which is preliminary data.</text>
</comment>
<evidence type="ECO:0000313" key="2">
    <source>
        <dbReference type="Proteomes" id="UP000828251"/>
    </source>
</evidence>
<dbReference type="EMBL" id="JAIQCV010000009">
    <property type="protein sequence ID" value="KAH1063808.1"/>
    <property type="molecule type" value="Genomic_DNA"/>
</dbReference>
<gene>
    <name evidence="1" type="ORF">J1N35_028795</name>
</gene>
<proteinExistence type="predicted"/>
<sequence>MTISNLIIIVPFNPTHNNTYQKTQEKANPYDHTVYGQRLGRIEGEMQSMRADKKQVCINTWIYHNMKRCINGQKVGVFFPHLVTALCKEVRISMTVTEQFIKQPKSIIRDSMYTQYIEIQRKQIWNLNKRRKEKMDIPTLLKQKTTSTSRRES</sequence>
<name>A0A9D3UWZ9_9ROSI</name>
<accession>A0A9D3UWZ9</accession>
<organism evidence="1 2">
    <name type="scientific">Gossypium stocksii</name>
    <dbReference type="NCBI Taxonomy" id="47602"/>
    <lineage>
        <taxon>Eukaryota</taxon>
        <taxon>Viridiplantae</taxon>
        <taxon>Streptophyta</taxon>
        <taxon>Embryophyta</taxon>
        <taxon>Tracheophyta</taxon>
        <taxon>Spermatophyta</taxon>
        <taxon>Magnoliopsida</taxon>
        <taxon>eudicotyledons</taxon>
        <taxon>Gunneridae</taxon>
        <taxon>Pentapetalae</taxon>
        <taxon>rosids</taxon>
        <taxon>malvids</taxon>
        <taxon>Malvales</taxon>
        <taxon>Malvaceae</taxon>
        <taxon>Malvoideae</taxon>
        <taxon>Gossypium</taxon>
    </lineage>
</organism>